<comment type="caution">
    <text evidence="2">The sequence shown here is derived from an EMBL/GenBank/DDBJ whole genome shotgun (WGS) entry which is preliminary data.</text>
</comment>
<feature type="signal peptide" evidence="1">
    <location>
        <begin position="1"/>
        <end position="24"/>
    </location>
</feature>
<name>A0A430ATE4_9ENTE</name>
<reference evidence="2 3" key="1">
    <citation type="submission" date="2017-05" db="EMBL/GenBank/DDBJ databases">
        <title>Vagococcus spp. assemblies.</title>
        <authorList>
            <person name="Gulvik C.A."/>
        </authorList>
    </citation>
    <scope>NUCLEOTIDE SEQUENCE [LARGE SCALE GENOMIC DNA]</scope>
    <source>
        <strain evidence="2 3">CCUG 51432</strain>
    </source>
</reference>
<organism evidence="2 3">
    <name type="scientific">Vagococcus elongatus</name>
    <dbReference type="NCBI Taxonomy" id="180344"/>
    <lineage>
        <taxon>Bacteria</taxon>
        <taxon>Bacillati</taxon>
        <taxon>Bacillota</taxon>
        <taxon>Bacilli</taxon>
        <taxon>Lactobacillales</taxon>
        <taxon>Enterococcaceae</taxon>
        <taxon>Vagococcus</taxon>
    </lineage>
</organism>
<dbReference type="Proteomes" id="UP000287605">
    <property type="component" value="Unassembled WGS sequence"/>
</dbReference>
<keyword evidence="3" id="KW-1185">Reference proteome</keyword>
<protein>
    <recommendedName>
        <fullName evidence="4">DUF5067 domain-containing protein</fullName>
    </recommendedName>
</protein>
<keyword evidence="1" id="KW-0732">Signal</keyword>
<dbReference type="RefSeq" id="WP_126809305.1">
    <property type="nucleotide sequence ID" value="NZ_NGKA01000011.1"/>
</dbReference>
<evidence type="ECO:0000313" key="3">
    <source>
        <dbReference type="Proteomes" id="UP000287605"/>
    </source>
</evidence>
<dbReference type="EMBL" id="NGKA01000011">
    <property type="protein sequence ID" value="RSU11323.1"/>
    <property type="molecule type" value="Genomic_DNA"/>
</dbReference>
<dbReference type="AlphaFoldDB" id="A0A430ATE4"/>
<accession>A0A430ATE4</accession>
<evidence type="ECO:0008006" key="4">
    <source>
        <dbReference type="Google" id="ProtNLM"/>
    </source>
</evidence>
<feature type="chain" id="PRO_5038457018" description="DUF5067 domain-containing protein" evidence="1">
    <location>
        <begin position="25"/>
        <end position="261"/>
    </location>
</feature>
<sequence>MKKFIGIASCLLFAFSLLSGCGQSSNQTTETTAKELVGQTGTAINQTSETSSSIEQSASLRAEDFLGKAFSGTAKEGEKIYEFEMGFDVKNLTGKTIRGKVLYMRVGQEEGFFDLYDQLEFTPTDQGIHVSALYIGSQVGVEFEVIPGDDGTFLFTVGGKECVVSYNEEMTQQMNQQREATSQVIDSEDAIKRAQKFMVLDSQDPNFFDNYSFYEESGIQTDNQGNEFYTIRVRQNAKNGMNSMAIGFINVYIENGHCAWQ</sequence>
<evidence type="ECO:0000256" key="1">
    <source>
        <dbReference type="SAM" id="SignalP"/>
    </source>
</evidence>
<evidence type="ECO:0000313" key="2">
    <source>
        <dbReference type="EMBL" id="RSU11323.1"/>
    </source>
</evidence>
<dbReference type="PROSITE" id="PS51257">
    <property type="entry name" value="PROKAR_LIPOPROTEIN"/>
    <property type="match status" value="1"/>
</dbReference>
<gene>
    <name evidence="2" type="ORF">CBF29_08440</name>
</gene>
<proteinExistence type="predicted"/>